<comment type="function">
    <text evidence="15">Member of a two-component regulatory system.</text>
</comment>
<evidence type="ECO:0000256" key="7">
    <source>
        <dbReference type="ARBA" id="ARBA00022679"/>
    </source>
</evidence>
<feature type="transmembrane region" description="Helical" evidence="15">
    <location>
        <begin position="12"/>
        <end position="33"/>
    </location>
</feature>
<dbReference type="SUPFAM" id="SSF158472">
    <property type="entry name" value="HAMP domain-like"/>
    <property type="match status" value="1"/>
</dbReference>
<evidence type="ECO:0000256" key="4">
    <source>
        <dbReference type="ARBA" id="ARBA00022475"/>
    </source>
</evidence>
<gene>
    <name evidence="18" type="primary">cusS_2</name>
    <name evidence="18" type="ORF">NCTC11842_01542</name>
</gene>
<keyword evidence="10 15" id="KW-0418">Kinase</keyword>
<evidence type="ECO:0000256" key="3">
    <source>
        <dbReference type="ARBA" id="ARBA00004533"/>
    </source>
</evidence>
<evidence type="ECO:0000256" key="9">
    <source>
        <dbReference type="ARBA" id="ARBA00022741"/>
    </source>
</evidence>
<dbReference type="InterPro" id="IPR036097">
    <property type="entry name" value="HisK_dim/P_sf"/>
</dbReference>
<dbReference type="Gene3D" id="6.10.340.10">
    <property type="match status" value="1"/>
</dbReference>
<dbReference type="PANTHER" id="PTHR45436:SF15">
    <property type="entry name" value="SENSOR HISTIDINE KINASE CUSS"/>
    <property type="match status" value="1"/>
</dbReference>
<dbReference type="InterPro" id="IPR006290">
    <property type="entry name" value="CztS_silS_copS"/>
</dbReference>
<dbReference type="InterPro" id="IPR005467">
    <property type="entry name" value="His_kinase_dom"/>
</dbReference>
<keyword evidence="9 15" id="KW-0547">Nucleotide-binding</keyword>
<evidence type="ECO:0000256" key="6">
    <source>
        <dbReference type="ARBA" id="ARBA00022553"/>
    </source>
</evidence>
<dbReference type="PROSITE" id="PS50109">
    <property type="entry name" value="HIS_KIN"/>
    <property type="match status" value="1"/>
</dbReference>
<organism evidence="18 19">
    <name type="scientific">Pseudomonas luteola</name>
    <dbReference type="NCBI Taxonomy" id="47886"/>
    <lineage>
        <taxon>Bacteria</taxon>
        <taxon>Pseudomonadati</taxon>
        <taxon>Pseudomonadota</taxon>
        <taxon>Gammaproteobacteria</taxon>
        <taxon>Pseudomonadales</taxon>
        <taxon>Pseudomonadaceae</taxon>
        <taxon>Pseudomonas</taxon>
    </lineage>
</organism>
<dbReference type="EMBL" id="UAUF01000010">
    <property type="protein sequence ID" value="SPZ05021.1"/>
    <property type="molecule type" value="Genomic_DNA"/>
</dbReference>
<keyword evidence="5 15" id="KW-0997">Cell inner membrane</keyword>
<feature type="domain" description="Histidine kinase" evidence="16">
    <location>
        <begin position="248"/>
        <end position="462"/>
    </location>
</feature>
<evidence type="ECO:0000256" key="1">
    <source>
        <dbReference type="ARBA" id="ARBA00000085"/>
    </source>
</evidence>
<dbReference type="Proteomes" id="UP000250443">
    <property type="component" value="Unassembled WGS sequence"/>
</dbReference>
<evidence type="ECO:0000256" key="15">
    <source>
        <dbReference type="RuleBase" id="RU364088"/>
    </source>
</evidence>
<dbReference type="Gene3D" id="1.10.287.130">
    <property type="match status" value="1"/>
</dbReference>
<keyword evidence="12 15" id="KW-1133">Transmembrane helix</keyword>
<keyword evidence="14 15" id="KW-0472">Membrane</keyword>
<dbReference type="SMART" id="SM00304">
    <property type="entry name" value="HAMP"/>
    <property type="match status" value="1"/>
</dbReference>
<dbReference type="PROSITE" id="PS50885">
    <property type="entry name" value="HAMP"/>
    <property type="match status" value="1"/>
</dbReference>
<dbReference type="InterPro" id="IPR050428">
    <property type="entry name" value="TCS_sensor_his_kinase"/>
</dbReference>
<evidence type="ECO:0000256" key="11">
    <source>
        <dbReference type="ARBA" id="ARBA00022840"/>
    </source>
</evidence>
<feature type="domain" description="HAMP" evidence="17">
    <location>
        <begin position="190"/>
        <end position="240"/>
    </location>
</feature>
<dbReference type="InterPro" id="IPR003661">
    <property type="entry name" value="HisK_dim/P_dom"/>
</dbReference>
<comment type="catalytic activity">
    <reaction evidence="1 15">
        <text>ATP + protein L-histidine = ADP + protein N-phospho-L-histidine.</text>
        <dbReference type="EC" id="2.7.13.3"/>
    </reaction>
</comment>
<dbReference type="GO" id="GO:0005524">
    <property type="term" value="F:ATP binding"/>
    <property type="evidence" value="ECO:0007669"/>
    <property type="project" value="UniProtKB-KW"/>
</dbReference>
<keyword evidence="4 15" id="KW-1003">Cell membrane</keyword>
<evidence type="ECO:0000256" key="14">
    <source>
        <dbReference type="ARBA" id="ARBA00023136"/>
    </source>
</evidence>
<dbReference type="Pfam" id="PF00672">
    <property type="entry name" value="HAMP"/>
    <property type="match status" value="1"/>
</dbReference>
<dbReference type="SMART" id="SM00387">
    <property type="entry name" value="HATPase_c"/>
    <property type="match status" value="1"/>
</dbReference>
<dbReference type="CDD" id="cd00082">
    <property type="entry name" value="HisKA"/>
    <property type="match status" value="1"/>
</dbReference>
<protein>
    <recommendedName>
        <fullName evidence="15">Sensor protein</fullName>
        <ecNumber evidence="15">2.7.13.3</ecNumber>
    </recommendedName>
</protein>
<evidence type="ECO:0000256" key="13">
    <source>
        <dbReference type="ARBA" id="ARBA00023012"/>
    </source>
</evidence>
<evidence type="ECO:0000256" key="5">
    <source>
        <dbReference type="ARBA" id="ARBA00022519"/>
    </source>
</evidence>
<evidence type="ECO:0000256" key="2">
    <source>
        <dbReference type="ARBA" id="ARBA00004141"/>
    </source>
</evidence>
<sequence length="475" mass="52857">MISTSLSFRLSLKVILLGAMLVMLVVGLSYITLDRELDLSAHENLTGKFERIEHNLKVDVTPEQLSNKPHALLDLILGHDNLSLSILDADQAPAVMLGIGQYALAPEIRTLAVGTSIAFHSWLSATNQEMLTVSKVIPTQDGQLVKALLTLDRSADRHLLLAFLKSSLVSVPVLLILIGISAWLLVQKELRPLRRFRSVAAQISTQSLSHRIKTDRLPRELKDLAHSMNFMLHRLDTGVQQLSEFSDDLAHELRSPINNLMIKTQVTLSRKRSEAEYCHVLESAIEEYERLNRIISDMLFLAQVSHPHTLIPFTLIFLRDETMRIMDLFAISAEDKDISISIRGEASTMGDRLMIQRALSNLLSNAIGHTPYGGTVAIVLTEEADEASVTVENTGAGIGAHHLPHLFERFYRVDGRRTHEQGGTGLGLAIVRSIMSLHQGRCEVESIPGHVTRFRLIFPIGQVRASSLTPTYDVF</sequence>
<evidence type="ECO:0000259" key="16">
    <source>
        <dbReference type="PROSITE" id="PS50109"/>
    </source>
</evidence>
<keyword evidence="6" id="KW-0597">Phosphoprotein</keyword>
<evidence type="ECO:0000259" key="17">
    <source>
        <dbReference type="PROSITE" id="PS50885"/>
    </source>
</evidence>
<dbReference type="SMART" id="SM00388">
    <property type="entry name" value="HisKA"/>
    <property type="match status" value="1"/>
</dbReference>
<dbReference type="AlphaFoldDB" id="A0A2X2CE56"/>
<evidence type="ECO:0000256" key="10">
    <source>
        <dbReference type="ARBA" id="ARBA00022777"/>
    </source>
</evidence>
<keyword evidence="7 15" id="KW-0808">Transferase</keyword>
<proteinExistence type="predicted"/>
<feature type="transmembrane region" description="Helical" evidence="15">
    <location>
        <begin position="159"/>
        <end position="186"/>
    </location>
</feature>
<dbReference type="FunFam" id="3.30.565.10:FF:000006">
    <property type="entry name" value="Sensor histidine kinase WalK"/>
    <property type="match status" value="1"/>
</dbReference>
<dbReference type="InterPro" id="IPR004358">
    <property type="entry name" value="Sig_transdc_His_kin-like_C"/>
</dbReference>
<dbReference type="Pfam" id="PF02518">
    <property type="entry name" value="HATPase_c"/>
    <property type="match status" value="1"/>
</dbReference>
<evidence type="ECO:0000313" key="19">
    <source>
        <dbReference type="Proteomes" id="UP000250443"/>
    </source>
</evidence>
<dbReference type="SUPFAM" id="SSF47384">
    <property type="entry name" value="Homodimeric domain of signal transducing histidine kinase"/>
    <property type="match status" value="1"/>
</dbReference>
<dbReference type="CDD" id="cd00075">
    <property type="entry name" value="HATPase"/>
    <property type="match status" value="1"/>
</dbReference>
<evidence type="ECO:0000256" key="8">
    <source>
        <dbReference type="ARBA" id="ARBA00022692"/>
    </source>
</evidence>
<reference evidence="18 19" key="1">
    <citation type="submission" date="2018-06" db="EMBL/GenBank/DDBJ databases">
        <authorList>
            <consortium name="Pathogen Informatics"/>
            <person name="Doyle S."/>
        </authorList>
    </citation>
    <scope>NUCLEOTIDE SEQUENCE [LARGE SCALE GENOMIC DNA]</scope>
    <source>
        <strain evidence="18 19">NCTC11842</strain>
    </source>
</reference>
<keyword evidence="13 15" id="KW-0902">Two-component regulatory system</keyword>
<dbReference type="GO" id="GO:0005886">
    <property type="term" value="C:plasma membrane"/>
    <property type="evidence" value="ECO:0007669"/>
    <property type="project" value="UniProtKB-SubCell"/>
</dbReference>
<evidence type="ECO:0000313" key="18">
    <source>
        <dbReference type="EMBL" id="SPZ05021.1"/>
    </source>
</evidence>
<dbReference type="SUPFAM" id="SSF55874">
    <property type="entry name" value="ATPase domain of HSP90 chaperone/DNA topoisomerase II/histidine kinase"/>
    <property type="match status" value="1"/>
</dbReference>
<dbReference type="Pfam" id="PF00512">
    <property type="entry name" value="HisKA"/>
    <property type="match status" value="1"/>
</dbReference>
<dbReference type="CDD" id="cd06225">
    <property type="entry name" value="HAMP"/>
    <property type="match status" value="1"/>
</dbReference>
<comment type="subcellular location">
    <subcellularLocation>
        <location evidence="3 15">Cell inner membrane</location>
    </subcellularLocation>
    <subcellularLocation>
        <location evidence="2">Membrane</location>
        <topology evidence="2">Multi-pass membrane protein</topology>
    </subcellularLocation>
</comment>
<dbReference type="InterPro" id="IPR003660">
    <property type="entry name" value="HAMP_dom"/>
</dbReference>
<dbReference type="RefSeq" id="WP_112297668.1">
    <property type="nucleotide sequence ID" value="NZ_UAUF01000010.1"/>
</dbReference>
<keyword evidence="11 15" id="KW-0067">ATP-binding</keyword>
<dbReference type="InterPro" id="IPR036890">
    <property type="entry name" value="HATPase_C_sf"/>
</dbReference>
<keyword evidence="8 15" id="KW-0812">Transmembrane</keyword>
<accession>A0A2X2CE56</accession>
<dbReference type="PANTHER" id="PTHR45436">
    <property type="entry name" value="SENSOR HISTIDINE KINASE YKOH"/>
    <property type="match status" value="1"/>
</dbReference>
<dbReference type="PRINTS" id="PR00344">
    <property type="entry name" value="BCTRLSENSOR"/>
</dbReference>
<dbReference type="GO" id="GO:0000155">
    <property type="term" value="F:phosphorelay sensor kinase activity"/>
    <property type="evidence" value="ECO:0007669"/>
    <property type="project" value="InterPro"/>
</dbReference>
<dbReference type="NCBIfam" id="TIGR01386">
    <property type="entry name" value="cztS_silS_copS"/>
    <property type="match status" value="1"/>
</dbReference>
<name>A0A2X2CE56_PSELU</name>
<dbReference type="InterPro" id="IPR003594">
    <property type="entry name" value="HATPase_dom"/>
</dbReference>
<dbReference type="EC" id="2.7.13.3" evidence="15"/>
<dbReference type="Gene3D" id="3.30.565.10">
    <property type="entry name" value="Histidine kinase-like ATPase, C-terminal domain"/>
    <property type="match status" value="1"/>
</dbReference>
<evidence type="ECO:0000256" key="12">
    <source>
        <dbReference type="ARBA" id="ARBA00022989"/>
    </source>
</evidence>